<evidence type="ECO:0008006" key="3">
    <source>
        <dbReference type="Google" id="ProtNLM"/>
    </source>
</evidence>
<evidence type="ECO:0000313" key="2">
    <source>
        <dbReference type="EMBL" id="GAH36058.1"/>
    </source>
</evidence>
<dbReference type="EMBL" id="BARU01014722">
    <property type="protein sequence ID" value="GAH36058.1"/>
    <property type="molecule type" value="Genomic_DNA"/>
</dbReference>
<feature type="non-terminal residue" evidence="2">
    <location>
        <position position="1"/>
    </location>
</feature>
<organism evidence="2">
    <name type="scientific">marine sediment metagenome</name>
    <dbReference type="NCBI Taxonomy" id="412755"/>
    <lineage>
        <taxon>unclassified sequences</taxon>
        <taxon>metagenomes</taxon>
        <taxon>ecological metagenomes</taxon>
    </lineage>
</organism>
<dbReference type="Pfam" id="PF05593">
    <property type="entry name" value="RHS_repeat"/>
    <property type="match status" value="1"/>
</dbReference>
<feature type="region of interest" description="Disordered" evidence="1">
    <location>
        <begin position="115"/>
        <end position="140"/>
    </location>
</feature>
<accession>X1GST6</accession>
<comment type="caution">
    <text evidence="2">The sequence shown here is derived from an EMBL/GenBank/DDBJ whole genome shotgun (WGS) entry which is preliminary data.</text>
</comment>
<gene>
    <name evidence="2" type="ORF">S03H2_25808</name>
</gene>
<dbReference type="InterPro" id="IPR006530">
    <property type="entry name" value="YD"/>
</dbReference>
<proteinExistence type="predicted"/>
<sequence length="140" mass="15552">TNYWPDALGHVAAIRDVENNVIQATYNALGHRLQSVDPDQGTWNFTYNALGELQARTDARKVTTKVTGRDVLGRVTQRKQISPTDKARVAVESLLDTWTYDPTNGVGQIATVSRRRGTENDPASGAEVWKEQYTYGDASR</sequence>
<protein>
    <recommendedName>
        <fullName evidence="3">RHS repeat protein</fullName>
    </recommendedName>
</protein>
<feature type="non-terminal residue" evidence="2">
    <location>
        <position position="140"/>
    </location>
</feature>
<dbReference type="NCBIfam" id="TIGR01643">
    <property type="entry name" value="YD_repeat_2x"/>
    <property type="match status" value="2"/>
</dbReference>
<name>X1GST6_9ZZZZ</name>
<dbReference type="AlphaFoldDB" id="X1GST6"/>
<evidence type="ECO:0000256" key="1">
    <source>
        <dbReference type="SAM" id="MobiDB-lite"/>
    </source>
</evidence>
<dbReference type="InterPro" id="IPR031325">
    <property type="entry name" value="RHS_repeat"/>
</dbReference>
<reference evidence="2" key="1">
    <citation type="journal article" date="2014" name="Front. Microbiol.">
        <title>High frequency of phylogenetically diverse reductive dehalogenase-homologous genes in deep subseafloor sedimentary metagenomes.</title>
        <authorList>
            <person name="Kawai M."/>
            <person name="Futagami T."/>
            <person name="Toyoda A."/>
            <person name="Takaki Y."/>
            <person name="Nishi S."/>
            <person name="Hori S."/>
            <person name="Arai W."/>
            <person name="Tsubouchi T."/>
            <person name="Morono Y."/>
            <person name="Uchiyama I."/>
            <person name="Ito T."/>
            <person name="Fujiyama A."/>
            <person name="Inagaki F."/>
            <person name="Takami H."/>
        </authorList>
    </citation>
    <scope>NUCLEOTIDE SEQUENCE</scope>
    <source>
        <strain evidence="2">Expedition CK06-06</strain>
    </source>
</reference>
<dbReference type="Gene3D" id="2.180.10.10">
    <property type="entry name" value="RHS repeat-associated core"/>
    <property type="match status" value="1"/>
</dbReference>